<sequence length="73" mass="7904">MKTLQYWAQRASLALALMFALVTEQAHAAFDAADVVTEITTAQTSADTILQAAIGLAILFMAYKIFKRALGKV</sequence>
<keyword evidence="4" id="KW-1185">Reference proteome</keyword>
<keyword evidence="1" id="KW-0472">Membrane</keyword>
<reference evidence="3 4" key="1">
    <citation type="submission" date="2022-10" db="EMBL/GenBank/DDBJ databases">
        <title>Luteolibacter arcticus strain CCTCC AB 2014275, whole genome shotgun sequencing project.</title>
        <authorList>
            <person name="Zhao G."/>
            <person name="Shen L."/>
        </authorList>
    </citation>
    <scope>NUCLEOTIDE SEQUENCE [LARGE SCALE GENOMIC DNA]</scope>
    <source>
        <strain evidence="3 4">CCTCC AB 2014275</strain>
    </source>
</reference>
<comment type="caution">
    <text evidence="3">The sequence shown here is derived from an EMBL/GenBank/DDBJ whole genome shotgun (WGS) entry which is preliminary data.</text>
</comment>
<feature type="chain" id="PRO_5046507108" evidence="2">
    <location>
        <begin position="29"/>
        <end position="73"/>
    </location>
</feature>
<protein>
    <submittedName>
        <fullName evidence="3">Major capsid protein</fullName>
    </submittedName>
</protein>
<feature type="transmembrane region" description="Helical" evidence="1">
    <location>
        <begin position="48"/>
        <end position="66"/>
    </location>
</feature>
<proteinExistence type="predicted"/>
<evidence type="ECO:0000313" key="3">
    <source>
        <dbReference type="EMBL" id="MCW1921497.1"/>
    </source>
</evidence>
<feature type="signal peptide" evidence="2">
    <location>
        <begin position="1"/>
        <end position="28"/>
    </location>
</feature>
<evidence type="ECO:0000256" key="1">
    <source>
        <dbReference type="SAM" id="Phobius"/>
    </source>
</evidence>
<dbReference type="RefSeq" id="WP_264485606.1">
    <property type="nucleotide sequence ID" value="NZ_JAPDDT010000001.1"/>
</dbReference>
<name>A0ABT3GCZ1_9BACT</name>
<dbReference type="InterPro" id="IPR008020">
    <property type="entry name" value="G8P"/>
</dbReference>
<keyword evidence="1" id="KW-0812">Transmembrane</keyword>
<dbReference type="EMBL" id="JAPDDT010000001">
    <property type="protein sequence ID" value="MCW1921497.1"/>
    <property type="molecule type" value="Genomic_DNA"/>
</dbReference>
<evidence type="ECO:0000256" key="2">
    <source>
        <dbReference type="SAM" id="SignalP"/>
    </source>
</evidence>
<organism evidence="3 4">
    <name type="scientific">Luteolibacter arcticus</name>
    <dbReference type="NCBI Taxonomy" id="1581411"/>
    <lineage>
        <taxon>Bacteria</taxon>
        <taxon>Pseudomonadati</taxon>
        <taxon>Verrucomicrobiota</taxon>
        <taxon>Verrucomicrobiia</taxon>
        <taxon>Verrucomicrobiales</taxon>
        <taxon>Verrucomicrobiaceae</taxon>
        <taxon>Luteolibacter</taxon>
    </lineage>
</organism>
<evidence type="ECO:0000313" key="4">
    <source>
        <dbReference type="Proteomes" id="UP001320876"/>
    </source>
</evidence>
<dbReference type="Proteomes" id="UP001320876">
    <property type="component" value="Unassembled WGS sequence"/>
</dbReference>
<gene>
    <name evidence="3" type="ORF">OKA05_02965</name>
</gene>
<keyword evidence="2" id="KW-0732">Signal</keyword>
<accession>A0ABT3GCZ1</accession>
<dbReference type="Pfam" id="PF05356">
    <property type="entry name" value="Phage_Coat_B"/>
    <property type="match status" value="1"/>
</dbReference>
<keyword evidence="1" id="KW-1133">Transmembrane helix</keyword>